<dbReference type="Pfam" id="PF06791">
    <property type="entry name" value="TMP_2"/>
    <property type="match status" value="1"/>
</dbReference>
<evidence type="ECO:0000256" key="2">
    <source>
        <dbReference type="ARBA" id="ARBA00009387"/>
    </source>
</evidence>
<dbReference type="OrthoDB" id="7971551at2"/>
<dbReference type="SUPFAM" id="SSF53955">
    <property type="entry name" value="Lysozyme-like"/>
    <property type="match status" value="1"/>
</dbReference>
<dbReference type="InterPro" id="IPR023346">
    <property type="entry name" value="Lysozyme-like_dom_sf"/>
</dbReference>
<dbReference type="PANTHER" id="PTHR37423">
    <property type="entry name" value="SOLUBLE LYTIC MUREIN TRANSGLYCOSYLASE-RELATED"/>
    <property type="match status" value="1"/>
</dbReference>
<sequence length="1167" mass="122120">MVPARINIKNRALRMTTDLATLGIAIDSRPAVDAATALGNFREAAGGAQTAAGALQATMGRAGGSLAQATAGAREATSAHRDLAAQIGVTATNLGNYVTRQGDATRAVNDTTSALARQAAGWRALGEAGRSAVQMYDRNAEAARRLGGLSSTGAVPQVAPQGAAATGGRLNANGLQNLFYQGTDVIASAASGMSPLTIALQQGGQIAPTFMGPNGASIGGIASQAGEALIGLAVRIGVAGGALGLLTVAVGTAAAAAVSYRSAQDALKLQLAGTGRASGATVAGINADAALNAGAAGLSQREYREASGAFAATGRIGQEMYAGLIRSAKDFAYTTGQDVPGAIKDLASAFADPAKGAQSLNERLGFLNDTTLETIQRLQAQGDRLGAQRALMDSYNTSLLKARDATSAWGQTTTAVGNFVSDIWDRVGAAVNRSFTGGNSLEEQLATARDLLSGAQSSQGGIVDRMFGNSSAEVQRLQDVVAAIQQMIAARDKANQQTAANQNSRVIGDLVRSFNPGQQELKKTQDAAEQLRKAISDPLKWGLDQGQLVATEQTFERISRLARTMADDIARFGDATVAASVRQAQFNNRTAGYSPVAREVAQGRQRYDDELRSRGIDPNGPSSGQIRTDYDGRIGNADSRDIAGLTAARDEALRNAATREGLAEALRLNTDTIQQETTQRGAQGSGRYVKSLANVPEQYRDMVFRAATQYGQDPDLMASMLWKESRFNPNARSGAGAQGIAQFMPATADRFGVDVRDPQSSITGMAKYLQALDKEFNGNVTNMLAGYNMGEGNTRSWLRRGGDVSRLNPETKDYVNTILTKAPNTDEQIKADRERTAALDTQKRAVQDNTELLGRDAVALEARRVADEQLQRATLQGIPITDDYRAAIQKNARETAEANRALANSRFGADLRFEREQLGRNDSDQALYSRVRGAYGDVSSPAAQAALATADLNDNLKQTKDLTKDAFGGFASDLLRGASAANALQNQLARVIDRLTNKAIDSLVSGLFDSKSGVGGGIGSLFSGAAKAFGFDGGGYTGPGGRYQPAGIVHRGEVVWSQDDVARAGGPSVVDAMRLGRRGYADGGYVGPGAYPMPARPAVNSNGPAMPTINFVTPPGMALEADGPPQRRADGSYDQALRAVESGLANRARNGRGPLQQAAGGAWARTG</sequence>
<dbReference type="Proteomes" id="UP000245444">
    <property type="component" value="Chromosome"/>
</dbReference>
<protein>
    <submittedName>
        <fullName evidence="6">Phage tail tape-measure protein</fullName>
    </submittedName>
</protein>
<evidence type="ECO:0000313" key="7">
    <source>
        <dbReference type="Proteomes" id="UP000245444"/>
    </source>
</evidence>
<reference evidence="6 7" key="1">
    <citation type="submission" date="2018-05" db="EMBL/GenBank/DDBJ databases">
        <title>Complete Genome Sequence of Methylobacterium sp. 17Sr1-28.</title>
        <authorList>
            <person name="Srinivasan S."/>
        </authorList>
    </citation>
    <scope>NUCLEOTIDE SEQUENCE [LARGE SCALE GENOMIC DNA]</scope>
    <source>
        <strain evidence="6 7">17Sr1-28</strain>
    </source>
</reference>
<dbReference type="KEGG" id="mtea:DK419_13060"/>
<dbReference type="CDD" id="cd16896">
    <property type="entry name" value="LT_Slt70-like"/>
    <property type="match status" value="1"/>
</dbReference>
<dbReference type="Gene3D" id="1.10.530.10">
    <property type="match status" value="1"/>
</dbReference>
<dbReference type="InterPro" id="IPR008258">
    <property type="entry name" value="Transglycosylase_SLT_dom_1"/>
</dbReference>
<keyword evidence="7" id="KW-1185">Reference proteome</keyword>
<dbReference type="Pfam" id="PF01464">
    <property type="entry name" value="SLT"/>
    <property type="match status" value="1"/>
</dbReference>
<evidence type="ECO:0000259" key="4">
    <source>
        <dbReference type="Pfam" id="PF01464"/>
    </source>
</evidence>
<dbReference type="AlphaFoldDB" id="A0A2U8WPA1"/>
<comment type="similarity">
    <text evidence="2">Belongs to the virb1 family.</text>
</comment>
<evidence type="ECO:0000256" key="1">
    <source>
        <dbReference type="ARBA" id="ARBA00007734"/>
    </source>
</evidence>
<comment type="similarity">
    <text evidence="1">Belongs to the transglycosylase Slt family.</text>
</comment>
<organism evidence="6 7">
    <name type="scientific">Methylobacterium terrae</name>
    <dbReference type="NCBI Taxonomy" id="2202827"/>
    <lineage>
        <taxon>Bacteria</taxon>
        <taxon>Pseudomonadati</taxon>
        <taxon>Pseudomonadota</taxon>
        <taxon>Alphaproteobacteria</taxon>
        <taxon>Hyphomicrobiales</taxon>
        <taxon>Methylobacteriaceae</taxon>
        <taxon>Methylobacterium</taxon>
    </lineage>
</organism>
<dbReference type="EMBL" id="CP029553">
    <property type="protein sequence ID" value="AWN47126.1"/>
    <property type="molecule type" value="Genomic_DNA"/>
</dbReference>
<feature type="region of interest" description="Disordered" evidence="3">
    <location>
        <begin position="1144"/>
        <end position="1167"/>
    </location>
</feature>
<dbReference type="InterPro" id="IPR009628">
    <property type="entry name" value="Phage_tape_measure_N"/>
</dbReference>
<gene>
    <name evidence="6" type="ORF">DK419_13060</name>
</gene>
<evidence type="ECO:0000259" key="5">
    <source>
        <dbReference type="Pfam" id="PF06791"/>
    </source>
</evidence>
<name>A0A2U8WPA1_9HYPH</name>
<feature type="region of interest" description="Disordered" evidence="3">
    <location>
        <begin position="611"/>
        <end position="633"/>
    </location>
</feature>
<dbReference type="PANTHER" id="PTHR37423:SF2">
    <property type="entry name" value="MEMBRANE-BOUND LYTIC MUREIN TRANSGLYCOSYLASE C"/>
    <property type="match status" value="1"/>
</dbReference>
<proteinExistence type="inferred from homology"/>
<evidence type="ECO:0000256" key="3">
    <source>
        <dbReference type="SAM" id="MobiDB-lite"/>
    </source>
</evidence>
<accession>A0A2U8WPA1</accession>
<feature type="domain" description="Transglycosylase SLT" evidence="4">
    <location>
        <begin position="702"/>
        <end position="803"/>
    </location>
</feature>
<feature type="domain" description="Bacteriophage tail tape measure N-terminal" evidence="5">
    <location>
        <begin position="163"/>
        <end position="376"/>
    </location>
</feature>
<evidence type="ECO:0000313" key="6">
    <source>
        <dbReference type="EMBL" id="AWN47126.1"/>
    </source>
</evidence>